<feature type="transmembrane region" description="Helical" evidence="8">
    <location>
        <begin position="202"/>
        <end position="231"/>
    </location>
</feature>
<evidence type="ECO:0000256" key="4">
    <source>
        <dbReference type="ARBA" id="ARBA00022475"/>
    </source>
</evidence>
<proteinExistence type="inferred from homology"/>
<dbReference type="Pfam" id="PF02028">
    <property type="entry name" value="BCCT"/>
    <property type="match status" value="1"/>
</dbReference>
<evidence type="ECO:0000256" key="3">
    <source>
        <dbReference type="ARBA" id="ARBA00022448"/>
    </source>
</evidence>
<feature type="transmembrane region" description="Helical" evidence="8">
    <location>
        <begin position="493"/>
        <end position="514"/>
    </location>
</feature>
<evidence type="ECO:0000256" key="8">
    <source>
        <dbReference type="SAM" id="Phobius"/>
    </source>
</evidence>
<dbReference type="NCBIfam" id="TIGR00842">
    <property type="entry name" value="bcct"/>
    <property type="match status" value="1"/>
</dbReference>
<feature type="transmembrane region" description="Helical" evidence="8">
    <location>
        <begin position="71"/>
        <end position="90"/>
    </location>
</feature>
<feature type="transmembrane region" description="Helical" evidence="8">
    <location>
        <begin position="251"/>
        <end position="269"/>
    </location>
</feature>
<organism evidence="9 10">
    <name type="scientific">Pseudovibrio denitrificans</name>
    <dbReference type="NCBI Taxonomy" id="258256"/>
    <lineage>
        <taxon>Bacteria</taxon>
        <taxon>Pseudomonadati</taxon>
        <taxon>Pseudomonadota</taxon>
        <taxon>Alphaproteobacteria</taxon>
        <taxon>Hyphomicrobiales</taxon>
        <taxon>Stappiaceae</taxon>
        <taxon>Pseudovibrio</taxon>
    </lineage>
</organism>
<evidence type="ECO:0000256" key="6">
    <source>
        <dbReference type="ARBA" id="ARBA00022989"/>
    </source>
</evidence>
<keyword evidence="3" id="KW-0813">Transport</keyword>
<dbReference type="PROSITE" id="PS01303">
    <property type="entry name" value="BCCT"/>
    <property type="match status" value="1"/>
</dbReference>
<feature type="transmembrane region" description="Helical" evidence="8">
    <location>
        <begin position="366"/>
        <end position="384"/>
    </location>
</feature>
<reference evidence="10" key="1">
    <citation type="submission" date="2016-10" db="EMBL/GenBank/DDBJ databases">
        <authorList>
            <person name="Varghese N."/>
            <person name="Submissions S."/>
        </authorList>
    </citation>
    <scope>NUCLEOTIDE SEQUENCE [LARGE SCALE GENOMIC DNA]</scope>
    <source>
        <strain evidence="10">DSM 17465</strain>
    </source>
</reference>
<evidence type="ECO:0000256" key="1">
    <source>
        <dbReference type="ARBA" id="ARBA00004651"/>
    </source>
</evidence>
<comment type="similarity">
    <text evidence="2">Belongs to the BCCT transporter (TC 2.A.15) family.</text>
</comment>
<evidence type="ECO:0000313" key="9">
    <source>
        <dbReference type="EMBL" id="SFT38508.1"/>
    </source>
</evidence>
<feature type="transmembrane region" description="Helical" evidence="8">
    <location>
        <begin position="111"/>
        <end position="131"/>
    </location>
</feature>
<evidence type="ECO:0000256" key="2">
    <source>
        <dbReference type="ARBA" id="ARBA00005658"/>
    </source>
</evidence>
<dbReference type="AlphaFoldDB" id="A0A1I6XJF9"/>
<keyword evidence="4" id="KW-1003">Cell membrane</keyword>
<keyword evidence="7 8" id="KW-0472">Membrane</keyword>
<feature type="transmembrane region" description="Helical" evidence="8">
    <location>
        <begin position="33"/>
        <end position="51"/>
    </location>
</feature>
<protein>
    <submittedName>
        <fullName evidence="9">Choline/glycine/proline betaine transport protein</fullName>
    </submittedName>
</protein>
<keyword evidence="5 8" id="KW-0812">Transmembrane</keyword>
<keyword evidence="6 8" id="KW-1133">Transmembrane helix</keyword>
<sequence length="686" mass="76675">MKNAGLVTRASFCIFRRLLKHAMTIKHKFNPHVFISSISLIFLLLLTAVIWPKGSQEFYTSIQDWIETNTGWLYILAVAIFLLFILFIMVSRFGDIKLGPDHAEPDYSYKSWFAMLFSAGMGIGLVFFGVAEPIMHFMSPPGMEGYTIEAAREAMKITMFHWGLHAWAIYGVVALSLAYFTYRHQLPLLPRSALYPLIGERIYGPIGHAVDTFAVLGTLFGVSTSLGYGAFQVNSGLNYLFDVPVSTTSQIVLIVLISSMATASVFSGLDRGVKRLSETNLILAVCIMLLVLIVGPTVTLLQTAVQNAGAYLGDLIHKTFNLYAYDRKDEWLGGWTLLYWGWWISWSPFVGTFIARVSRGRSIREFLVGLLFVPTGFSLIWFTIFGNTGIDLILHGGADNLAEAVSSDVSLALFKFFEYMPFSSVLSMLGIVLVVVFFVTSSDSGSLVIDSLTSGGDINSPVWQRVFWAVLQGLVAIILLYAGGLGALQTATIASALPFLIVMLLMCFGLYKALQDDALRTKNLQMHHTTVQYTKSTVDWRQRIGTLTENATLQDARQFMQTVGKPALEKVQEEFEKRGFTTTLTGSRNYRLTIEQSEETIFVYGLRKRYFTTALAIGPGHLIDDEDGEEESDDEGTNYYRVEVFLAQGGQEYDVLGYTEEQLIADVVTQYERFMQYLHLSQAELI</sequence>
<evidence type="ECO:0000256" key="5">
    <source>
        <dbReference type="ARBA" id="ARBA00022692"/>
    </source>
</evidence>
<dbReference type="InterPro" id="IPR000060">
    <property type="entry name" value="BCCT_transptr"/>
</dbReference>
<feature type="transmembrane region" description="Helical" evidence="8">
    <location>
        <begin position="419"/>
        <end position="439"/>
    </location>
</feature>
<dbReference type="GO" id="GO:0005886">
    <property type="term" value="C:plasma membrane"/>
    <property type="evidence" value="ECO:0007669"/>
    <property type="project" value="UniProtKB-SubCell"/>
</dbReference>
<dbReference type="PANTHER" id="PTHR30047:SF7">
    <property type="entry name" value="HIGH-AFFINITY CHOLINE TRANSPORT PROTEIN"/>
    <property type="match status" value="1"/>
</dbReference>
<feature type="transmembrane region" description="Helical" evidence="8">
    <location>
        <begin position="337"/>
        <end position="354"/>
    </location>
</feature>
<feature type="transmembrane region" description="Helical" evidence="8">
    <location>
        <begin position="162"/>
        <end position="182"/>
    </location>
</feature>
<gene>
    <name evidence="9" type="ORF">SAMN05444141_101249</name>
</gene>
<feature type="transmembrane region" description="Helical" evidence="8">
    <location>
        <begin position="466"/>
        <end position="487"/>
    </location>
</feature>
<evidence type="ECO:0000256" key="7">
    <source>
        <dbReference type="ARBA" id="ARBA00023136"/>
    </source>
</evidence>
<dbReference type="EMBL" id="FPBD01000001">
    <property type="protein sequence ID" value="SFT38508.1"/>
    <property type="molecule type" value="Genomic_DNA"/>
</dbReference>
<evidence type="ECO:0000313" key="10">
    <source>
        <dbReference type="Proteomes" id="UP000183371"/>
    </source>
</evidence>
<keyword evidence="10" id="KW-1185">Reference proteome</keyword>
<dbReference type="InterPro" id="IPR018093">
    <property type="entry name" value="BCCT_CS"/>
</dbReference>
<name>A0A1I6XJF9_9HYPH</name>
<comment type="subcellular location">
    <subcellularLocation>
        <location evidence="1">Cell membrane</location>
        <topology evidence="1">Multi-pass membrane protein</topology>
    </subcellularLocation>
</comment>
<dbReference type="Proteomes" id="UP000183371">
    <property type="component" value="Unassembled WGS sequence"/>
</dbReference>
<accession>A0A1I6XJF9</accession>
<feature type="transmembrane region" description="Helical" evidence="8">
    <location>
        <begin position="281"/>
        <end position="305"/>
    </location>
</feature>
<dbReference type="GO" id="GO:0022857">
    <property type="term" value="F:transmembrane transporter activity"/>
    <property type="evidence" value="ECO:0007669"/>
    <property type="project" value="InterPro"/>
</dbReference>
<dbReference type="PANTHER" id="PTHR30047">
    <property type="entry name" value="HIGH-AFFINITY CHOLINE TRANSPORT PROTEIN-RELATED"/>
    <property type="match status" value="1"/>
</dbReference>